<dbReference type="AlphaFoldDB" id="A0A9N9DDA8"/>
<comment type="caution">
    <text evidence="1">The sequence shown here is derived from an EMBL/GenBank/DDBJ whole genome shotgun (WGS) entry which is preliminary data.</text>
</comment>
<name>A0A9N9DDA8_9GLOM</name>
<organism evidence="1 2">
    <name type="scientific">Diversispora eburnea</name>
    <dbReference type="NCBI Taxonomy" id="1213867"/>
    <lineage>
        <taxon>Eukaryota</taxon>
        <taxon>Fungi</taxon>
        <taxon>Fungi incertae sedis</taxon>
        <taxon>Mucoromycota</taxon>
        <taxon>Glomeromycotina</taxon>
        <taxon>Glomeromycetes</taxon>
        <taxon>Diversisporales</taxon>
        <taxon>Diversisporaceae</taxon>
        <taxon>Diversispora</taxon>
    </lineage>
</organism>
<evidence type="ECO:0000313" key="1">
    <source>
        <dbReference type="EMBL" id="CAG8631424.1"/>
    </source>
</evidence>
<evidence type="ECO:0000313" key="2">
    <source>
        <dbReference type="Proteomes" id="UP000789706"/>
    </source>
</evidence>
<accession>A0A9N9DDA8</accession>
<keyword evidence="2" id="KW-1185">Reference proteome</keyword>
<proteinExistence type="predicted"/>
<sequence length="50" mass="5979">NRITVQADERKMREPECNSVFITRQQFARIPSNEELFSLYLTEEETSNEK</sequence>
<dbReference type="Proteomes" id="UP000789706">
    <property type="component" value="Unassembled WGS sequence"/>
</dbReference>
<protein>
    <submittedName>
        <fullName evidence="1">1258_t:CDS:1</fullName>
    </submittedName>
</protein>
<dbReference type="EMBL" id="CAJVPK010003838">
    <property type="protein sequence ID" value="CAG8631424.1"/>
    <property type="molecule type" value="Genomic_DNA"/>
</dbReference>
<reference evidence="1" key="1">
    <citation type="submission" date="2021-06" db="EMBL/GenBank/DDBJ databases">
        <authorList>
            <person name="Kallberg Y."/>
            <person name="Tangrot J."/>
            <person name="Rosling A."/>
        </authorList>
    </citation>
    <scope>NUCLEOTIDE SEQUENCE</scope>
    <source>
        <strain evidence="1">AZ414A</strain>
    </source>
</reference>
<dbReference type="OrthoDB" id="2492959at2759"/>
<feature type="non-terminal residue" evidence="1">
    <location>
        <position position="1"/>
    </location>
</feature>
<gene>
    <name evidence="1" type="ORF">DEBURN_LOCUS10793</name>
</gene>